<dbReference type="PROSITE" id="PS51900">
    <property type="entry name" value="CB"/>
    <property type="match status" value="1"/>
</dbReference>
<dbReference type="Proteomes" id="UP000189733">
    <property type="component" value="Unassembled WGS sequence"/>
</dbReference>
<dbReference type="GO" id="GO:0003677">
    <property type="term" value="F:DNA binding"/>
    <property type="evidence" value="ECO:0007669"/>
    <property type="project" value="UniProtKB-UniRule"/>
</dbReference>
<evidence type="ECO:0000256" key="5">
    <source>
        <dbReference type="PROSITE-ProRule" id="PRU01248"/>
    </source>
</evidence>
<reference evidence="8 9" key="1">
    <citation type="submission" date="2017-02" db="EMBL/GenBank/DDBJ databases">
        <authorList>
            <person name="Peterson S.W."/>
        </authorList>
    </citation>
    <scope>NUCLEOTIDE SEQUENCE [LARGE SCALE GENOMIC DNA]</scope>
    <source>
        <strain evidence="8 9">DSM 18034</strain>
    </source>
</reference>
<dbReference type="CDD" id="cd00796">
    <property type="entry name" value="INT_Rci_Hp1_C"/>
    <property type="match status" value="1"/>
</dbReference>
<feature type="domain" description="Tyr recombinase" evidence="6">
    <location>
        <begin position="184"/>
        <end position="366"/>
    </location>
</feature>
<dbReference type="InterPro" id="IPR002104">
    <property type="entry name" value="Integrase_catalytic"/>
</dbReference>
<protein>
    <submittedName>
        <fullName evidence="8">Site-specific recombinase XerD</fullName>
    </submittedName>
</protein>
<dbReference type="AlphaFoldDB" id="A0A1T4WX08"/>
<organism evidence="8 9">
    <name type="scientific">Desulfobaculum bizertense DSM 18034</name>
    <dbReference type="NCBI Taxonomy" id="1121442"/>
    <lineage>
        <taxon>Bacteria</taxon>
        <taxon>Pseudomonadati</taxon>
        <taxon>Thermodesulfobacteriota</taxon>
        <taxon>Desulfovibrionia</taxon>
        <taxon>Desulfovibrionales</taxon>
        <taxon>Desulfovibrionaceae</taxon>
        <taxon>Desulfobaculum</taxon>
    </lineage>
</organism>
<proteinExistence type="inferred from homology"/>
<evidence type="ECO:0000313" key="8">
    <source>
        <dbReference type="EMBL" id="SKA81769.1"/>
    </source>
</evidence>
<dbReference type="GO" id="GO:0015074">
    <property type="term" value="P:DNA integration"/>
    <property type="evidence" value="ECO:0007669"/>
    <property type="project" value="UniProtKB-KW"/>
</dbReference>
<dbReference type="InterPro" id="IPR013762">
    <property type="entry name" value="Integrase-like_cat_sf"/>
</dbReference>
<dbReference type="InterPro" id="IPR044068">
    <property type="entry name" value="CB"/>
</dbReference>
<dbReference type="SUPFAM" id="SSF56349">
    <property type="entry name" value="DNA breaking-rejoining enzymes"/>
    <property type="match status" value="1"/>
</dbReference>
<accession>A0A1T4WX08</accession>
<dbReference type="PANTHER" id="PTHR30349:SF64">
    <property type="entry name" value="PROPHAGE INTEGRASE INTD-RELATED"/>
    <property type="match status" value="1"/>
</dbReference>
<keyword evidence="4" id="KW-0233">DNA recombination</keyword>
<dbReference type="Gene3D" id="1.10.443.10">
    <property type="entry name" value="Intergrase catalytic core"/>
    <property type="match status" value="1"/>
</dbReference>
<feature type="domain" description="Core-binding (CB)" evidence="7">
    <location>
        <begin position="82"/>
        <end position="162"/>
    </location>
</feature>
<evidence type="ECO:0000313" key="9">
    <source>
        <dbReference type="Proteomes" id="UP000189733"/>
    </source>
</evidence>
<evidence type="ECO:0000259" key="6">
    <source>
        <dbReference type="PROSITE" id="PS51898"/>
    </source>
</evidence>
<dbReference type="PANTHER" id="PTHR30349">
    <property type="entry name" value="PHAGE INTEGRASE-RELATED"/>
    <property type="match status" value="1"/>
</dbReference>
<sequence length="370" mass="43458">MRRTKYKKKGFEGVYYRESDKRRYRGHPDKSFEIIYRNKFGKLTSERVGWQSEGYSAELAREVRSERIRAIRHGDVLIDTEMTFGTAWAHFDKWIQINTKRFSNDQSMYRHHLKEKFAHLKLSQISPVDLESLKSDMFKEGKSPQMVTHALTLISRIYNKMNDLGLWRGANPVKRVKKPQFDSARVRYLSKEEADKFLQVLAVRNTQAHDMALLSLHTGMRLGEIRALRWGCVDIEERLVHVIASGKRETTKNFTSRDAFMSDAVHEMLQRYERPRNQFVFTNKWGRQHSDVPKTFKRVANQMFNEGVTDRRERITFHSLRHTFASWLALRGTPILTIRDLMGHKTLAMTERYAKLSPDARRGAIANVFS</sequence>
<dbReference type="EMBL" id="FUYA01000011">
    <property type="protein sequence ID" value="SKA81769.1"/>
    <property type="molecule type" value="Genomic_DNA"/>
</dbReference>
<evidence type="ECO:0000256" key="3">
    <source>
        <dbReference type="ARBA" id="ARBA00023125"/>
    </source>
</evidence>
<comment type="similarity">
    <text evidence="1">Belongs to the 'phage' integrase family.</text>
</comment>
<dbReference type="Pfam" id="PF00589">
    <property type="entry name" value="Phage_integrase"/>
    <property type="match status" value="1"/>
</dbReference>
<keyword evidence="2" id="KW-0229">DNA integration</keyword>
<dbReference type="STRING" id="1121442.SAMN02745702_02755"/>
<evidence type="ECO:0000256" key="4">
    <source>
        <dbReference type="ARBA" id="ARBA00023172"/>
    </source>
</evidence>
<dbReference type="Gene3D" id="1.10.150.130">
    <property type="match status" value="1"/>
</dbReference>
<dbReference type="RefSeq" id="WP_078686017.1">
    <property type="nucleotide sequence ID" value="NZ_FUYA01000011.1"/>
</dbReference>
<evidence type="ECO:0000256" key="1">
    <source>
        <dbReference type="ARBA" id="ARBA00008857"/>
    </source>
</evidence>
<gene>
    <name evidence="8" type="ORF">SAMN02745702_02755</name>
</gene>
<evidence type="ECO:0000259" key="7">
    <source>
        <dbReference type="PROSITE" id="PS51900"/>
    </source>
</evidence>
<dbReference type="InterPro" id="IPR050090">
    <property type="entry name" value="Tyrosine_recombinase_XerCD"/>
</dbReference>
<keyword evidence="9" id="KW-1185">Reference proteome</keyword>
<dbReference type="OrthoDB" id="9789256at2"/>
<dbReference type="PROSITE" id="PS51898">
    <property type="entry name" value="TYR_RECOMBINASE"/>
    <property type="match status" value="1"/>
</dbReference>
<evidence type="ECO:0000256" key="2">
    <source>
        <dbReference type="ARBA" id="ARBA00022908"/>
    </source>
</evidence>
<dbReference type="InterPro" id="IPR011010">
    <property type="entry name" value="DNA_brk_join_enz"/>
</dbReference>
<keyword evidence="3 5" id="KW-0238">DNA-binding</keyword>
<name>A0A1T4WX08_9BACT</name>
<dbReference type="InterPro" id="IPR010998">
    <property type="entry name" value="Integrase_recombinase_N"/>
</dbReference>
<dbReference type="GO" id="GO:0006310">
    <property type="term" value="P:DNA recombination"/>
    <property type="evidence" value="ECO:0007669"/>
    <property type="project" value="UniProtKB-KW"/>
</dbReference>